<dbReference type="OrthoDB" id="7171052at2"/>
<keyword evidence="2" id="KW-1185">Reference proteome</keyword>
<sequence length="222" mass="25873">MKLIYENSLCGLDVLSDWIKEGNIAIEESSDGVILSNLDDEKLGDYAHWTIWIPDIFPKNVQIEWDFKPLREPGLCMVFFAAKGRNGESIFSSKLAKRSGYYPEYHSGDIDAYHISYFRHKYESERRFRTCNLRKSYGFHFVTQGADPLPPIEDVRGVYHLKVVKMEQNISFFIDDLKILEWYDDGLEFGAALTDGYIGFRQMAPMKAQYSHLKIWDLDSER</sequence>
<dbReference type="EMBL" id="LT906439">
    <property type="protein sequence ID" value="SNU86541.1"/>
    <property type="molecule type" value="Genomic_DNA"/>
</dbReference>
<dbReference type="Gene3D" id="2.60.120.200">
    <property type="match status" value="1"/>
</dbReference>
<dbReference type="Proteomes" id="UP000215185">
    <property type="component" value="Chromosome 1"/>
</dbReference>
<proteinExistence type="predicted"/>
<evidence type="ECO:0000313" key="1">
    <source>
        <dbReference type="EMBL" id="SNU86541.1"/>
    </source>
</evidence>
<dbReference type="InterPro" id="IPR013320">
    <property type="entry name" value="ConA-like_dom_sf"/>
</dbReference>
<evidence type="ECO:0000313" key="2">
    <source>
        <dbReference type="Proteomes" id="UP000215185"/>
    </source>
</evidence>
<accession>A0A239SM86</accession>
<dbReference type="RefSeq" id="WP_018373169.1">
    <property type="nucleotide sequence ID" value="NZ_LT906439.1"/>
</dbReference>
<name>A0A239SM86_9STRE</name>
<dbReference type="eggNOG" id="ENOG502ZUE2">
    <property type="taxonomic scope" value="Bacteria"/>
</dbReference>
<dbReference type="SUPFAM" id="SSF49899">
    <property type="entry name" value="Concanavalin A-like lectins/glucanases"/>
    <property type="match status" value="1"/>
</dbReference>
<organism evidence="1 2">
    <name type="scientific">Streptococcus merionis</name>
    <dbReference type="NCBI Taxonomy" id="400065"/>
    <lineage>
        <taxon>Bacteria</taxon>
        <taxon>Bacillati</taxon>
        <taxon>Bacillota</taxon>
        <taxon>Bacilli</taxon>
        <taxon>Lactobacillales</taxon>
        <taxon>Streptococcaceae</taxon>
        <taxon>Streptococcus</taxon>
    </lineage>
</organism>
<dbReference type="AlphaFoldDB" id="A0A239SM86"/>
<dbReference type="KEGG" id="smen:SAMEA4412692_0271"/>
<protein>
    <submittedName>
        <fullName evidence="1">Domain of uncharacterized function (DUF1961)</fullName>
    </submittedName>
</protein>
<reference evidence="1 2" key="1">
    <citation type="submission" date="2017-06" db="EMBL/GenBank/DDBJ databases">
        <authorList>
            <consortium name="Pathogen Informatics"/>
        </authorList>
    </citation>
    <scope>NUCLEOTIDE SEQUENCE [LARGE SCALE GENOMIC DNA]</scope>
    <source>
        <strain evidence="1 2">NCTC13788</strain>
    </source>
</reference>
<gene>
    <name evidence="1" type="primary">yesU</name>
    <name evidence="1" type="ORF">SAMEA4412692_00271</name>
</gene>
<dbReference type="Pfam" id="PF09224">
    <property type="entry name" value="DUF1961"/>
    <property type="match status" value="1"/>
</dbReference>
<dbReference type="InterPro" id="IPR015305">
    <property type="entry name" value="DUF1961"/>
</dbReference>
<dbReference type="STRING" id="1123308.GCA_000380085_00600"/>